<comment type="caution">
    <text evidence="2">The sequence shown here is derived from an EMBL/GenBank/DDBJ whole genome shotgun (WGS) entry which is preliminary data.</text>
</comment>
<organism evidence="2 3">
    <name type="scientific">Mucilaginibacter antarcticus</name>
    <dbReference type="NCBI Taxonomy" id="1855725"/>
    <lineage>
        <taxon>Bacteria</taxon>
        <taxon>Pseudomonadati</taxon>
        <taxon>Bacteroidota</taxon>
        <taxon>Sphingobacteriia</taxon>
        <taxon>Sphingobacteriales</taxon>
        <taxon>Sphingobacteriaceae</taxon>
        <taxon>Mucilaginibacter</taxon>
    </lineage>
</organism>
<evidence type="ECO:0000313" key="3">
    <source>
        <dbReference type="Proteomes" id="UP001597601"/>
    </source>
</evidence>
<dbReference type="EMBL" id="JBHUON010000003">
    <property type="protein sequence ID" value="MFD2863793.1"/>
    <property type="molecule type" value="Genomic_DNA"/>
</dbReference>
<gene>
    <name evidence="2" type="ORF">ACFSYC_03745</name>
</gene>
<sequence>MQLQEFLGYLNTIDQWFIQSTDAETIKRQLEEIAKLIAQNKKLKEENTKLRELEPKDFIDVREGRHKTLYHLILQIRDLKMEDSKHLATGSTLNIWCKMIARYFRVGGKEISLQSITPFFGLKESADKTKYRDIPAKDQLFTIVPAKKRSL</sequence>
<reference evidence="3" key="1">
    <citation type="journal article" date="2019" name="Int. J. Syst. Evol. Microbiol.">
        <title>The Global Catalogue of Microorganisms (GCM) 10K type strain sequencing project: providing services to taxonomists for standard genome sequencing and annotation.</title>
        <authorList>
            <consortium name="The Broad Institute Genomics Platform"/>
            <consortium name="The Broad Institute Genome Sequencing Center for Infectious Disease"/>
            <person name="Wu L."/>
            <person name="Ma J."/>
        </authorList>
    </citation>
    <scope>NUCLEOTIDE SEQUENCE [LARGE SCALE GENOMIC DNA]</scope>
    <source>
        <strain evidence="3">KCTC 52232</strain>
    </source>
</reference>
<dbReference type="RefSeq" id="WP_377123676.1">
    <property type="nucleotide sequence ID" value="NZ_JBHUON010000003.1"/>
</dbReference>
<proteinExistence type="predicted"/>
<evidence type="ECO:0000313" key="2">
    <source>
        <dbReference type="EMBL" id="MFD2863793.1"/>
    </source>
</evidence>
<protein>
    <submittedName>
        <fullName evidence="2">Uncharacterized protein</fullName>
    </submittedName>
</protein>
<dbReference type="Proteomes" id="UP001597601">
    <property type="component" value="Unassembled WGS sequence"/>
</dbReference>
<evidence type="ECO:0000256" key="1">
    <source>
        <dbReference type="SAM" id="Coils"/>
    </source>
</evidence>
<accession>A0ABW5XM88</accession>
<feature type="coiled-coil region" evidence="1">
    <location>
        <begin position="26"/>
        <end position="53"/>
    </location>
</feature>
<keyword evidence="3" id="KW-1185">Reference proteome</keyword>
<keyword evidence="1" id="KW-0175">Coiled coil</keyword>
<name>A0ABW5XM88_9SPHI</name>